<dbReference type="Proteomes" id="UP000578697">
    <property type="component" value="Unassembled WGS sequence"/>
</dbReference>
<dbReference type="InterPro" id="IPR027417">
    <property type="entry name" value="P-loop_NTPase"/>
</dbReference>
<proteinExistence type="predicted"/>
<dbReference type="GO" id="GO:0005524">
    <property type="term" value="F:ATP binding"/>
    <property type="evidence" value="ECO:0007669"/>
    <property type="project" value="UniProtKB-KW"/>
</dbReference>
<dbReference type="RefSeq" id="WP_184653422.1">
    <property type="nucleotide sequence ID" value="NZ_JACHFR010000004.1"/>
</dbReference>
<accession>A0A840SG66</accession>
<dbReference type="Gene3D" id="3.40.50.300">
    <property type="entry name" value="P-loop containing nucleotide triphosphate hydrolases"/>
    <property type="match status" value="1"/>
</dbReference>
<name>A0A840SG66_9SPIR</name>
<sequence>MEITEISIKNIKGFGEPIQNIKLDNSIKSGKVNLLLAPNGWGKSSLTAAFESLKREKLDVPKENKYKQDETLDSELVLTIDNNKYTANKIKNDLKDILIAHVIHCDTYPVAITKNMGKFSTTKGYIGVKSIEITKIPTYKKLEYKVSAEKNSFGQNNKLLKNLESNFSNFTFMNLFSDEIFESCKKLSGKKVQAIFSQIIDYIHLKKGTEEQIRNTIDNDIFSEINRNENYVVLKNVFCSGLSELDAFTNIYQIISFVSKNPKRNITSFQKYYEYQIFKEKLNANIKSVDTTWKNIECTEHDGSLWVEFPNADLISNGQRDILTFTVHLLEYKAKLQFGKKYLLIIDEVFDYLDDANVLAVQYYLTNLLNYAFEKNIEITLCLLTHLDPKYFRAYAFNQKILNVCYLKDVQAKSSEFMKTFIAFRQSIGPKKKDANIDLYNKLSKYCFHYHLDLPNFKADIIPYHRSNLKENWCEGDSLFIYLTGELNKYLADSHEYDPYAVSLAIRIGTEKKVYEQLSNDEDKNLFMNVHCKGTKDKIEFAEEKNLIIPDAYYILCLIHGESDHIEYDENHKKFNEKPVIYKLNNPVVKHMVAKLFDFEEGTEVPLSKIH</sequence>
<comment type="caution">
    <text evidence="1">The sequence shown here is derived from an EMBL/GenBank/DDBJ whole genome shotgun (WGS) entry which is preliminary data.</text>
</comment>
<reference evidence="1 2" key="1">
    <citation type="submission" date="2020-08" db="EMBL/GenBank/DDBJ databases">
        <title>Genomic Encyclopedia of Type Strains, Phase IV (KMG-IV): sequencing the most valuable type-strain genomes for metagenomic binning, comparative biology and taxonomic classification.</title>
        <authorList>
            <person name="Goeker M."/>
        </authorList>
    </citation>
    <scope>NUCLEOTIDE SEQUENCE [LARGE SCALE GENOMIC DNA]</scope>
    <source>
        <strain evidence="1 2">DSM 103679</strain>
    </source>
</reference>
<dbReference type="EMBL" id="JACHFR010000004">
    <property type="protein sequence ID" value="MBB5219884.1"/>
    <property type="molecule type" value="Genomic_DNA"/>
</dbReference>
<dbReference type="AlphaFoldDB" id="A0A840SG66"/>
<keyword evidence="1" id="KW-0067">ATP-binding</keyword>
<evidence type="ECO:0000313" key="2">
    <source>
        <dbReference type="Proteomes" id="UP000578697"/>
    </source>
</evidence>
<gene>
    <name evidence="1" type="ORF">HNP77_002273</name>
</gene>
<evidence type="ECO:0000313" key="1">
    <source>
        <dbReference type="EMBL" id="MBB5219884.1"/>
    </source>
</evidence>
<organism evidence="1 2">
    <name type="scientific">Treponema rectale</name>
    <dbReference type="NCBI Taxonomy" id="744512"/>
    <lineage>
        <taxon>Bacteria</taxon>
        <taxon>Pseudomonadati</taxon>
        <taxon>Spirochaetota</taxon>
        <taxon>Spirochaetia</taxon>
        <taxon>Spirochaetales</taxon>
        <taxon>Treponemataceae</taxon>
        <taxon>Treponema</taxon>
    </lineage>
</organism>
<dbReference type="SUPFAM" id="SSF52540">
    <property type="entry name" value="P-loop containing nucleoside triphosphate hydrolases"/>
    <property type="match status" value="1"/>
</dbReference>
<keyword evidence="1" id="KW-0547">Nucleotide-binding</keyword>
<keyword evidence="2" id="KW-1185">Reference proteome</keyword>
<protein>
    <submittedName>
        <fullName evidence="1">Energy-coupling factor transporter ATP-binding protein EcfA2</fullName>
    </submittedName>
</protein>